<dbReference type="Proteomes" id="UP000323717">
    <property type="component" value="Unassembled WGS sequence"/>
</dbReference>
<reference evidence="6 7" key="2">
    <citation type="journal article" date="2019" name="Nat. Med.">
        <title>A library of human gut bacterial isolates paired with longitudinal multiomics data enables mechanistic microbiome research.</title>
        <authorList>
            <person name="Poyet M."/>
            <person name="Groussin M."/>
            <person name="Gibbons S.M."/>
            <person name="Avila-Pacheco J."/>
            <person name="Jiang X."/>
            <person name="Kearney S.M."/>
            <person name="Perrotta A.R."/>
            <person name="Berdy B."/>
            <person name="Zhao S."/>
            <person name="Lieberman T.D."/>
            <person name="Swanson P.K."/>
            <person name="Smith M."/>
            <person name="Roesemann S."/>
            <person name="Alexander J.E."/>
            <person name="Rich S.A."/>
            <person name="Livny J."/>
            <person name="Vlamakis H."/>
            <person name="Clish C."/>
            <person name="Bullock K."/>
            <person name="Deik A."/>
            <person name="Scott J."/>
            <person name="Pierce K.A."/>
            <person name="Xavier R.J."/>
            <person name="Alm E.J."/>
        </authorList>
    </citation>
    <scope>NUCLEOTIDE SEQUENCE [LARGE SCALE GENOMIC DNA]</scope>
    <source>
        <strain evidence="2 6">BIOML-A163</strain>
        <strain evidence="3 7">BIOML-A2</strain>
    </source>
</reference>
<evidence type="ECO:0000313" key="4">
    <source>
        <dbReference type="EMBL" id="RGX05761.1"/>
    </source>
</evidence>
<organism evidence="4 5">
    <name type="scientific">Bacteroides ovatus</name>
    <dbReference type="NCBI Taxonomy" id="28116"/>
    <lineage>
        <taxon>Bacteria</taxon>
        <taxon>Pseudomonadati</taxon>
        <taxon>Bacteroidota</taxon>
        <taxon>Bacteroidia</taxon>
        <taxon>Bacteroidales</taxon>
        <taxon>Bacteroidaceae</taxon>
        <taxon>Bacteroides</taxon>
    </lineage>
</organism>
<dbReference type="Pfam" id="PF13715">
    <property type="entry name" value="CarbopepD_reg_2"/>
    <property type="match status" value="1"/>
</dbReference>
<protein>
    <recommendedName>
        <fullName evidence="8">SusC/RagA family TonB-linked outer membrane protein</fullName>
    </recommendedName>
</protein>
<dbReference type="Proteomes" id="UP000375690">
    <property type="component" value="Unassembled WGS sequence"/>
</dbReference>
<dbReference type="AlphaFoldDB" id="A0A413EG81"/>
<evidence type="ECO:0000256" key="1">
    <source>
        <dbReference type="SAM" id="SignalP"/>
    </source>
</evidence>
<dbReference type="EMBL" id="QSBI01000049">
    <property type="protein sequence ID" value="RGX05761.1"/>
    <property type="molecule type" value="Genomic_DNA"/>
</dbReference>
<evidence type="ECO:0000313" key="2">
    <source>
        <dbReference type="EMBL" id="KAA3953933.1"/>
    </source>
</evidence>
<accession>A0A413EG81</accession>
<dbReference type="Gene3D" id="2.60.40.1120">
    <property type="entry name" value="Carboxypeptidase-like, regulatory domain"/>
    <property type="match status" value="1"/>
</dbReference>
<reference evidence="4 5" key="1">
    <citation type="submission" date="2018-08" db="EMBL/GenBank/DDBJ databases">
        <title>A genome reference for cultivated species of the human gut microbiota.</title>
        <authorList>
            <person name="Zou Y."/>
            <person name="Xue W."/>
            <person name="Luo G."/>
        </authorList>
    </citation>
    <scope>NUCLEOTIDE SEQUENCE [LARGE SCALE GENOMIC DNA]</scope>
    <source>
        <strain evidence="4 5">AF04-46</strain>
    </source>
</reference>
<dbReference type="InterPro" id="IPR008969">
    <property type="entry name" value="CarboxyPept-like_regulatory"/>
</dbReference>
<dbReference type="EMBL" id="VWLE01000029">
    <property type="protein sequence ID" value="KAA3953933.1"/>
    <property type="molecule type" value="Genomic_DNA"/>
</dbReference>
<evidence type="ECO:0000313" key="3">
    <source>
        <dbReference type="EMBL" id="KAB1329939.1"/>
    </source>
</evidence>
<name>A0A413EG81_BACOV</name>
<evidence type="ECO:0000313" key="6">
    <source>
        <dbReference type="Proteomes" id="UP000323717"/>
    </source>
</evidence>
<feature type="chain" id="PRO_5036104028" description="SusC/RagA family TonB-linked outer membrane protein" evidence="1">
    <location>
        <begin position="21"/>
        <end position="140"/>
    </location>
</feature>
<dbReference type="Proteomes" id="UP000286031">
    <property type="component" value="Unassembled WGS sequence"/>
</dbReference>
<keyword evidence="1" id="KW-0732">Signal</keyword>
<gene>
    <name evidence="4" type="ORF">DWV35_24245</name>
    <name evidence="3" type="ORF">F3B53_04585</name>
    <name evidence="2" type="ORF">F3D71_04085</name>
</gene>
<comment type="caution">
    <text evidence="4">The sequence shown here is derived from an EMBL/GenBank/DDBJ whole genome shotgun (WGS) entry which is preliminary data.</text>
</comment>
<dbReference type="EMBL" id="VWFC01000003">
    <property type="protein sequence ID" value="KAB1329939.1"/>
    <property type="molecule type" value="Genomic_DNA"/>
</dbReference>
<dbReference type="RefSeq" id="WP_008649977.1">
    <property type="nucleotide sequence ID" value="NZ_CAKJYS010000001.1"/>
</dbReference>
<evidence type="ECO:0000313" key="5">
    <source>
        <dbReference type="Proteomes" id="UP000286031"/>
    </source>
</evidence>
<evidence type="ECO:0008006" key="8">
    <source>
        <dbReference type="Google" id="ProtNLM"/>
    </source>
</evidence>
<evidence type="ECO:0000313" key="7">
    <source>
        <dbReference type="Proteomes" id="UP000375690"/>
    </source>
</evidence>
<sequence>MKQIILFIVFIFTTMTCTFAQNSNSSPTTKVKDEKNSEQILENNKDQFGISSKGIFGKLIKGIVYDAGTREPIIGANVVELGTSNGTVTDIDGQYSLRVSNASQKILVASYIGYVTQAQKIGGHEVVNFFLVEDTQTLQK</sequence>
<proteinExistence type="predicted"/>
<feature type="signal peptide" evidence="1">
    <location>
        <begin position="1"/>
        <end position="20"/>
    </location>
</feature>
<dbReference type="SUPFAM" id="SSF49464">
    <property type="entry name" value="Carboxypeptidase regulatory domain-like"/>
    <property type="match status" value="1"/>
</dbReference>